<evidence type="ECO:0000313" key="2">
    <source>
        <dbReference type="Proteomes" id="UP001385951"/>
    </source>
</evidence>
<sequence length="146" mass="16688">MEYFVPSETSVSPLNALLLSIADLPKYLDKALNALSLHTEARTSFITYWLPSFLKHTHIAIRFLPQVSYERAAPLEVTPSPDVVTRIFMLFRGVDDDALSQWTDRWARQDDAELGMWRDCVGVDLDKALNEKLFRVLEWGGMEVDA</sequence>
<dbReference type="Proteomes" id="UP001385951">
    <property type="component" value="Unassembled WGS sequence"/>
</dbReference>
<comment type="caution">
    <text evidence="1">The sequence shown here is derived from an EMBL/GenBank/DDBJ whole genome shotgun (WGS) entry which is preliminary data.</text>
</comment>
<gene>
    <name evidence="1" type="ORF">QCA50_002842</name>
</gene>
<accession>A0AAW0GQI0</accession>
<evidence type="ECO:0000313" key="1">
    <source>
        <dbReference type="EMBL" id="KAK7693275.1"/>
    </source>
</evidence>
<name>A0AAW0GQI0_9APHY</name>
<protein>
    <submittedName>
        <fullName evidence="1">Uncharacterized protein</fullName>
    </submittedName>
</protein>
<dbReference type="EMBL" id="JASBNA010000003">
    <property type="protein sequence ID" value="KAK7693275.1"/>
    <property type="molecule type" value="Genomic_DNA"/>
</dbReference>
<organism evidence="1 2">
    <name type="scientific">Cerrena zonata</name>
    <dbReference type="NCBI Taxonomy" id="2478898"/>
    <lineage>
        <taxon>Eukaryota</taxon>
        <taxon>Fungi</taxon>
        <taxon>Dikarya</taxon>
        <taxon>Basidiomycota</taxon>
        <taxon>Agaricomycotina</taxon>
        <taxon>Agaricomycetes</taxon>
        <taxon>Polyporales</taxon>
        <taxon>Cerrenaceae</taxon>
        <taxon>Cerrena</taxon>
    </lineage>
</organism>
<dbReference type="AlphaFoldDB" id="A0AAW0GQI0"/>
<proteinExistence type="predicted"/>
<keyword evidence="2" id="KW-1185">Reference proteome</keyword>
<reference evidence="1 2" key="1">
    <citation type="submission" date="2022-09" db="EMBL/GenBank/DDBJ databases">
        <authorList>
            <person name="Palmer J.M."/>
        </authorList>
    </citation>
    <scope>NUCLEOTIDE SEQUENCE [LARGE SCALE GENOMIC DNA]</scope>
    <source>
        <strain evidence="1 2">DSM 7382</strain>
    </source>
</reference>